<organism evidence="1 2">
    <name type="scientific">Tanacetum coccineum</name>
    <dbReference type="NCBI Taxonomy" id="301880"/>
    <lineage>
        <taxon>Eukaryota</taxon>
        <taxon>Viridiplantae</taxon>
        <taxon>Streptophyta</taxon>
        <taxon>Embryophyta</taxon>
        <taxon>Tracheophyta</taxon>
        <taxon>Spermatophyta</taxon>
        <taxon>Magnoliopsida</taxon>
        <taxon>eudicotyledons</taxon>
        <taxon>Gunneridae</taxon>
        <taxon>Pentapetalae</taxon>
        <taxon>asterids</taxon>
        <taxon>campanulids</taxon>
        <taxon>Asterales</taxon>
        <taxon>Asteraceae</taxon>
        <taxon>Asteroideae</taxon>
        <taxon>Anthemideae</taxon>
        <taxon>Anthemidinae</taxon>
        <taxon>Tanacetum</taxon>
    </lineage>
</organism>
<accession>A0ABQ5FR89</accession>
<protein>
    <submittedName>
        <fullName evidence="1">Uncharacterized protein</fullName>
    </submittedName>
</protein>
<comment type="caution">
    <text evidence="1">The sequence shown here is derived from an EMBL/GenBank/DDBJ whole genome shotgun (WGS) entry which is preliminary data.</text>
</comment>
<reference evidence="1" key="2">
    <citation type="submission" date="2022-01" db="EMBL/GenBank/DDBJ databases">
        <authorList>
            <person name="Yamashiro T."/>
            <person name="Shiraishi A."/>
            <person name="Satake H."/>
            <person name="Nakayama K."/>
        </authorList>
    </citation>
    <scope>NUCLEOTIDE SEQUENCE</scope>
</reference>
<dbReference type="EMBL" id="BQNB010017628">
    <property type="protein sequence ID" value="GJT65408.1"/>
    <property type="molecule type" value="Genomic_DNA"/>
</dbReference>
<proteinExistence type="predicted"/>
<dbReference type="Proteomes" id="UP001151760">
    <property type="component" value="Unassembled WGS sequence"/>
</dbReference>
<reference evidence="1" key="1">
    <citation type="journal article" date="2022" name="Int. J. Mol. Sci.">
        <title>Draft Genome of Tanacetum Coccineum: Genomic Comparison of Closely Related Tanacetum-Family Plants.</title>
        <authorList>
            <person name="Yamashiro T."/>
            <person name="Shiraishi A."/>
            <person name="Nakayama K."/>
            <person name="Satake H."/>
        </authorList>
    </citation>
    <scope>NUCLEOTIDE SEQUENCE</scope>
</reference>
<evidence type="ECO:0000313" key="1">
    <source>
        <dbReference type="EMBL" id="GJT65408.1"/>
    </source>
</evidence>
<keyword evidence="2" id="KW-1185">Reference proteome</keyword>
<evidence type="ECO:0000313" key="2">
    <source>
        <dbReference type="Proteomes" id="UP001151760"/>
    </source>
</evidence>
<sequence length="210" mass="24007">MLPPRKRIRGSVFASNYDDSTKESYEAYTEPDIDSDVRAKIDADTANVEASAAREADVGVEVGIGSDREDEAEEEAKSEDRGTIEIRVDRVIKPVVSDDVYDSVSDDMTESADEKGLDGLMQELYDHLVEVPVQRIMDIKSVQADQGYRMFVASEQSTIMLYFAFGRHLEEIHVTWAHLEKKQTRLRTYANIAQEFLYSGWRRRHKYNVT</sequence>
<gene>
    <name evidence="1" type="ORF">Tco_1016888</name>
</gene>
<name>A0ABQ5FR89_9ASTR</name>